<dbReference type="SUPFAM" id="SSF56420">
    <property type="entry name" value="Peptide deformylase"/>
    <property type="match status" value="1"/>
</dbReference>
<dbReference type="InterPro" id="IPR023635">
    <property type="entry name" value="Peptide_deformylase"/>
</dbReference>
<organism evidence="3 4">
    <name type="scientific">Ochrobactrum chromiisoli</name>
    <dbReference type="NCBI Taxonomy" id="2993941"/>
    <lineage>
        <taxon>Bacteria</taxon>
        <taxon>Pseudomonadati</taxon>
        <taxon>Pseudomonadota</taxon>
        <taxon>Alphaproteobacteria</taxon>
        <taxon>Hyphomicrobiales</taxon>
        <taxon>Brucellaceae</taxon>
        <taxon>Brucella/Ochrobactrum group</taxon>
        <taxon>Ochrobactrum</taxon>
    </lineage>
</organism>
<dbReference type="RefSeq" id="WP_265986351.1">
    <property type="nucleotide sequence ID" value="NZ_JAPHAV010000013.1"/>
</dbReference>
<dbReference type="PRINTS" id="PR01576">
    <property type="entry name" value="PDEFORMYLASE"/>
</dbReference>
<dbReference type="NCBIfam" id="TIGR00079">
    <property type="entry name" value="pept_deformyl"/>
    <property type="match status" value="1"/>
</dbReference>
<dbReference type="NCBIfam" id="NF009484">
    <property type="entry name" value="PRK12846.1-5"/>
    <property type="match status" value="1"/>
</dbReference>
<dbReference type="GO" id="GO:0042586">
    <property type="term" value="F:peptide deformylase activity"/>
    <property type="evidence" value="ECO:0007669"/>
    <property type="project" value="UniProtKB-EC"/>
</dbReference>
<reference evidence="3 4" key="1">
    <citation type="submission" date="2022-11" db="EMBL/GenBank/DDBJ databases">
        <title>Brucella sp. YY2X, whole genome shotgun sequencing project.</title>
        <authorList>
            <person name="Yang Y."/>
        </authorList>
    </citation>
    <scope>NUCLEOTIDE SEQUENCE [LARGE SCALE GENOMIC DNA]</scope>
    <source>
        <strain evidence="3 4">YY2X</strain>
    </source>
</reference>
<gene>
    <name evidence="3" type="ORF">OPR82_18320</name>
</gene>
<evidence type="ECO:0000313" key="4">
    <source>
        <dbReference type="Proteomes" id="UP001301216"/>
    </source>
</evidence>
<dbReference type="EMBL" id="JAPHAV010000013">
    <property type="protein sequence ID" value="MCX2698685.1"/>
    <property type="molecule type" value="Genomic_DNA"/>
</dbReference>
<protein>
    <recommendedName>
        <fullName evidence="2">Peptide deformylase-like</fullName>
    </recommendedName>
    <alternativeName>
        <fullName evidence="2">Polypeptide deformylase-like</fullName>
    </alternativeName>
</protein>
<dbReference type="CDD" id="cd00487">
    <property type="entry name" value="Pep_deformylase"/>
    <property type="match status" value="1"/>
</dbReference>
<keyword evidence="4" id="KW-1185">Reference proteome</keyword>
<dbReference type="NCBIfam" id="NF001159">
    <property type="entry name" value="PRK00150.1-3"/>
    <property type="match status" value="1"/>
</dbReference>
<name>A0ABT3QSX2_9HYPH</name>
<proteinExistence type="inferred from homology"/>
<evidence type="ECO:0000256" key="1">
    <source>
        <dbReference type="ARBA" id="ARBA00010759"/>
    </source>
</evidence>
<dbReference type="Proteomes" id="UP001301216">
    <property type="component" value="Unassembled WGS sequence"/>
</dbReference>
<dbReference type="HAMAP" id="MF_00163">
    <property type="entry name" value="Pep_deformylase"/>
    <property type="match status" value="1"/>
</dbReference>
<keyword evidence="3" id="KW-0378">Hydrolase</keyword>
<feature type="active site" evidence="2">
    <location>
        <position position="134"/>
    </location>
</feature>
<dbReference type="Gene3D" id="3.90.45.10">
    <property type="entry name" value="Peptide deformylase"/>
    <property type="match status" value="1"/>
</dbReference>
<dbReference type="PANTHER" id="PTHR10458">
    <property type="entry name" value="PEPTIDE DEFORMYLASE"/>
    <property type="match status" value="1"/>
</dbReference>
<comment type="similarity">
    <text evidence="1 2">Belongs to the polypeptide deformylase family.</text>
</comment>
<evidence type="ECO:0000313" key="3">
    <source>
        <dbReference type="EMBL" id="MCX2698685.1"/>
    </source>
</evidence>
<comment type="caution">
    <text evidence="2">Lacks conserved residue(s) required for the propagation of feature annotation.</text>
</comment>
<dbReference type="Pfam" id="PF01327">
    <property type="entry name" value="Pep_deformylase"/>
    <property type="match status" value="1"/>
</dbReference>
<dbReference type="PANTHER" id="PTHR10458:SF22">
    <property type="entry name" value="PEPTIDE DEFORMYLASE"/>
    <property type="match status" value="1"/>
</dbReference>
<accession>A0ABT3QSX2</accession>
<sequence length="164" mass="18538">MTVKHIVAYPDARLKALAAPVTIFDEELNILAGDLLDTLRAAPGIGIAAPHIGVMTRVVVLQLDGNGSEKVYINPEILWASEEKLRHPEGSVSMPGIVEDIERHARIRIRYQDMDGKQDIEESEGLLAVCHQHEIDQLNGIFWLQRLSKLKRDRLIKRYLKTLK</sequence>
<comment type="caution">
    <text evidence="3">The sequence shown here is derived from an EMBL/GenBank/DDBJ whole genome shotgun (WGS) entry which is preliminary data.</text>
</comment>
<dbReference type="PIRSF" id="PIRSF004749">
    <property type="entry name" value="Pep_def"/>
    <property type="match status" value="1"/>
</dbReference>
<evidence type="ECO:0000256" key="2">
    <source>
        <dbReference type="HAMAP-Rule" id="MF_00163"/>
    </source>
</evidence>
<dbReference type="InterPro" id="IPR036821">
    <property type="entry name" value="Peptide_deformylase_sf"/>
</dbReference>